<accession>A0A7X8XUR1</accession>
<dbReference type="Gene3D" id="3.40.50.2000">
    <property type="entry name" value="Glycogen Phosphorylase B"/>
    <property type="match status" value="2"/>
</dbReference>
<dbReference type="EMBL" id="JABAIL010000001">
    <property type="protein sequence ID" value="NLR90499.1"/>
    <property type="molecule type" value="Genomic_DNA"/>
</dbReference>
<organism evidence="3 4">
    <name type="scientific">Flammeovirga agarivorans</name>
    <dbReference type="NCBI Taxonomy" id="2726742"/>
    <lineage>
        <taxon>Bacteria</taxon>
        <taxon>Pseudomonadati</taxon>
        <taxon>Bacteroidota</taxon>
        <taxon>Cytophagia</taxon>
        <taxon>Cytophagales</taxon>
        <taxon>Flammeovirgaceae</taxon>
        <taxon>Flammeovirga</taxon>
    </lineage>
</organism>
<evidence type="ECO:0000313" key="3">
    <source>
        <dbReference type="EMBL" id="NLR90499.1"/>
    </source>
</evidence>
<dbReference type="InterPro" id="IPR001296">
    <property type="entry name" value="Glyco_trans_1"/>
</dbReference>
<sequence length="327" mass="38028">MKVNLFYRKKRKYAYSIEELFKSISKKLTNYNSIKIELPYSKASMKEIYLNCLFCIKYFNKLNHVTGDVHYIVPFLGSKTILTIHDVKSILQGNFISYSIKKLFWFWLPILFAKKITVISNFTKKEVLKIAPWAKKKITIIPNPINFRYLSQIKKQQNVKFTVLIIGTKTNKNLTRIFNSLKSLDLKLNIIGNLSKEQKTLAKDLKLNYTNYQNLNYKEVLEIYSKSDLLCFPSIYEGFGMPILEAQAIGIPVLTSNLSPMKDIAGESALLVNPYSIKNIRECIIRIIESPILQEELIIKGKENVLRYDIHAIAKQYENLYKEIENV</sequence>
<keyword evidence="4" id="KW-1185">Reference proteome</keyword>
<proteinExistence type="predicted"/>
<dbReference type="AlphaFoldDB" id="A0A7X8XUR1"/>
<evidence type="ECO:0000313" key="4">
    <source>
        <dbReference type="Proteomes" id="UP000585050"/>
    </source>
</evidence>
<dbReference type="RefSeq" id="WP_168881198.1">
    <property type="nucleotide sequence ID" value="NZ_JABAIL010000001.1"/>
</dbReference>
<dbReference type="GO" id="GO:0009103">
    <property type="term" value="P:lipopolysaccharide biosynthetic process"/>
    <property type="evidence" value="ECO:0007669"/>
    <property type="project" value="TreeGrafter"/>
</dbReference>
<name>A0A7X8XUR1_9BACT</name>
<dbReference type="Proteomes" id="UP000585050">
    <property type="component" value="Unassembled WGS sequence"/>
</dbReference>
<evidence type="ECO:0000256" key="1">
    <source>
        <dbReference type="ARBA" id="ARBA00022679"/>
    </source>
</evidence>
<gene>
    <name evidence="3" type="ORF">HGP29_04740</name>
</gene>
<dbReference type="Pfam" id="PF00534">
    <property type="entry name" value="Glycos_transf_1"/>
    <property type="match status" value="1"/>
</dbReference>
<protein>
    <submittedName>
        <fullName evidence="3">Glycosyltransferase family 4 protein</fullName>
    </submittedName>
</protein>
<dbReference type="PANTHER" id="PTHR46401">
    <property type="entry name" value="GLYCOSYLTRANSFERASE WBBK-RELATED"/>
    <property type="match status" value="1"/>
</dbReference>
<reference evidence="3 4" key="1">
    <citation type="submission" date="2020-04" db="EMBL/GenBank/DDBJ databases">
        <title>Flammeovirga sp. SR4, a novel species isolated from seawater.</title>
        <authorList>
            <person name="Wang X."/>
        </authorList>
    </citation>
    <scope>NUCLEOTIDE SEQUENCE [LARGE SCALE GENOMIC DNA]</scope>
    <source>
        <strain evidence="3 4">SR4</strain>
    </source>
</reference>
<dbReference type="GO" id="GO:0016757">
    <property type="term" value="F:glycosyltransferase activity"/>
    <property type="evidence" value="ECO:0007669"/>
    <property type="project" value="InterPro"/>
</dbReference>
<feature type="domain" description="Glycosyl transferase family 1" evidence="2">
    <location>
        <begin position="169"/>
        <end position="303"/>
    </location>
</feature>
<dbReference type="SUPFAM" id="SSF53756">
    <property type="entry name" value="UDP-Glycosyltransferase/glycogen phosphorylase"/>
    <property type="match status" value="1"/>
</dbReference>
<keyword evidence="1 3" id="KW-0808">Transferase</keyword>
<comment type="caution">
    <text evidence="3">The sequence shown here is derived from an EMBL/GenBank/DDBJ whole genome shotgun (WGS) entry which is preliminary data.</text>
</comment>
<dbReference type="PANTHER" id="PTHR46401:SF2">
    <property type="entry name" value="GLYCOSYLTRANSFERASE WBBK-RELATED"/>
    <property type="match status" value="1"/>
</dbReference>
<evidence type="ECO:0000259" key="2">
    <source>
        <dbReference type="Pfam" id="PF00534"/>
    </source>
</evidence>